<dbReference type="AlphaFoldDB" id="A0AB73T2A5"/>
<evidence type="ECO:0000313" key="6">
    <source>
        <dbReference type="Proteomes" id="UP000245412"/>
    </source>
</evidence>
<feature type="domain" description="HTH araC/xylS-type" evidence="4">
    <location>
        <begin position="186"/>
        <end position="283"/>
    </location>
</feature>
<dbReference type="PANTHER" id="PTHR43280">
    <property type="entry name" value="ARAC-FAMILY TRANSCRIPTIONAL REGULATOR"/>
    <property type="match status" value="1"/>
</dbReference>
<dbReference type="InterPro" id="IPR003313">
    <property type="entry name" value="AraC-bd"/>
</dbReference>
<dbReference type="PROSITE" id="PS01124">
    <property type="entry name" value="HTH_ARAC_FAMILY_2"/>
    <property type="match status" value="1"/>
</dbReference>
<gene>
    <name evidence="5" type="ORF">C7383_108105</name>
</gene>
<keyword evidence="3" id="KW-0804">Transcription</keyword>
<keyword evidence="6" id="KW-1185">Reference proteome</keyword>
<dbReference type="Proteomes" id="UP000245412">
    <property type="component" value="Unassembled WGS sequence"/>
</dbReference>
<evidence type="ECO:0000256" key="2">
    <source>
        <dbReference type="ARBA" id="ARBA00023125"/>
    </source>
</evidence>
<reference evidence="5 6" key="1">
    <citation type="submission" date="2018-05" db="EMBL/GenBank/DDBJ databases">
        <authorList>
            <person name="Goeker M."/>
            <person name="Huntemann M."/>
            <person name="Clum A."/>
            <person name="Pillay M."/>
            <person name="Palaniappan K."/>
            <person name="Varghese N."/>
            <person name="Mikhailova N."/>
            <person name="Stamatis D."/>
            <person name="Reddy T."/>
            <person name="Daum C."/>
            <person name="Shapiro N."/>
            <person name="Ivanova N."/>
            <person name="Kyrpides N."/>
            <person name="Woyke T."/>
        </authorList>
    </citation>
    <scope>NUCLEOTIDE SEQUENCE [LARGE SCALE GENOMIC DNA]</scope>
    <source>
        <strain evidence="5 6">DSM 26524</strain>
    </source>
</reference>
<dbReference type="InterPro" id="IPR014710">
    <property type="entry name" value="RmlC-like_jellyroll"/>
</dbReference>
<comment type="caution">
    <text evidence="5">The sequence shown here is derived from an EMBL/GenBank/DDBJ whole genome shotgun (WGS) entry which is preliminary data.</text>
</comment>
<organism evidence="5 6">
    <name type="scientific">Murimonas intestini</name>
    <dbReference type="NCBI Taxonomy" id="1337051"/>
    <lineage>
        <taxon>Bacteria</taxon>
        <taxon>Bacillati</taxon>
        <taxon>Bacillota</taxon>
        <taxon>Clostridia</taxon>
        <taxon>Lachnospirales</taxon>
        <taxon>Lachnospiraceae</taxon>
        <taxon>Murimonas</taxon>
    </lineage>
</organism>
<dbReference type="PROSITE" id="PS00041">
    <property type="entry name" value="HTH_ARAC_FAMILY_1"/>
    <property type="match status" value="1"/>
</dbReference>
<dbReference type="Gene3D" id="1.10.10.60">
    <property type="entry name" value="Homeodomain-like"/>
    <property type="match status" value="2"/>
</dbReference>
<dbReference type="EMBL" id="QGGY01000008">
    <property type="protein sequence ID" value="PWJ74675.1"/>
    <property type="molecule type" value="Genomic_DNA"/>
</dbReference>
<dbReference type="InterPro" id="IPR009057">
    <property type="entry name" value="Homeodomain-like_sf"/>
</dbReference>
<dbReference type="InterPro" id="IPR018062">
    <property type="entry name" value="HTH_AraC-typ_CS"/>
</dbReference>
<evidence type="ECO:0000259" key="4">
    <source>
        <dbReference type="PROSITE" id="PS01124"/>
    </source>
</evidence>
<dbReference type="Pfam" id="PF02311">
    <property type="entry name" value="AraC_binding"/>
    <property type="match status" value="1"/>
</dbReference>
<accession>A0AB73T2A5</accession>
<dbReference type="SUPFAM" id="SSF46689">
    <property type="entry name" value="Homeodomain-like"/>
    <property type="match status" value="2"/>
</dbReference>
<proteinExistence type="predicted"/>
<protein>
    <submittedName>
        <fullName evidence="5">AraC family transcriptional regulator</fullName>
    </submittedName>
</protein>
<keyword evidence="1" id="KW-0805">Transcription regulation</keyword>
<dbReference type="SMART" id="SM00342">
    <property type="entry name" value="HTH_ARAC"/>
    <property type="match status" value="1"/>
</dbReference>
<dbReference type="RefSeq" id="WP_109627352.1">
    <property type="nucleotide sequence ID" value="NZ_JANKBI010000006.1"/>
</dbReference>
<name>A0AB73T2A5_9FIRM</name>
<dbReference type="InterPro" id="IPR018060">
    <property type="entry name" value="HTH_AraC"/>
</dbReference>
<sequence>MKEFNSCKDAIDSCIDKKSFAIAHLYKDEKPMDMHIHDSYEIYYSISGGKQFLIDNRFYDIQPGDIFFINQYESHHLTQIDSQIHERIVLSIYPEYLKNLCTKATDLNYCFSHRDRGCHHKISLPPEDQKRFRYYIHKLCSIQGYGEDLLEQSGFVEMMVFLNRIFCESCHERQFNEGSNYHKEVDQILSYINQNIKNPLTIEELSSHFYLSSSYLCRIFKQATGTTINKYITAKRITIAKALLTEGSTVNEACEESGFNDYSNFLKAFSRAVGVSPKKYSSFST</sequence>
<dbReference type="SUPFAM" id="SSF51215">
    <property type="entry name" value="Regulatory protein AraC"/>
    <property type="match status" value="1"/>
</dbReference>
<keyword evidence="2" id="KW-0238">DNA-binding</keyword>
<dbReference type="Gene3D" id="2.60.120.10">
    <property type="entry name" value="Jelly Rolls"/>
    <property type="match status" value="1"/>
</dbReference>
<dbReference type="InterPro" id="IPR037923">
    <property type="entry name" value="HTH-like"/>
</dbReference>
<dbReference type="PANTHER" id="PTHR43280:SF34">
    <property type="entry name" value="ARAC-FAMILY TRANSCRIPTIONAL REGULATOR"/>
    <property type="match status" value="1"/>
</dbReference>
<evidence type="ECO:0000256" key="1">
    <source>
        <dbReference type="ARBA" id="ARBA00023015"/>
    </source>
</evidence>
<dbReference type="GO" id="GO:0003700">
    <property type="term" value="F:DNA-binding transcription factor activity"/>
    <property type="evidence" value="ECO:0007669"/>
    <property type="project" value="InterPro"/>
</dbReference>
<dbReference type="Pfam" id="PF12833">
    <property type="entry name" value="HTH_18"/>
    <property type="match status" value="1"/>
</dbReference>
<dbReference type="GO" id="GO:0043565">
    <property type="term" value="F:sequence-specific DNA binding"/>
    <property type="evidence" value="ECO:0007669"/>
    <property type="project" value="InterPro"/>
</dbReference>
<evidence type="ECO:0000256" key="3">
    <source>
        <dbReference type="ARBA" id="ARBA00023163"/>
    </source>
</evidence>
<evidence type="ECO:0000313" key="5">
    <source>
        <dbReference type="EMBL" id="PWJ74675.1"/>
    </source>
</evidence>